<protein>
    <submittedName>
        <fullName evidence="1">Uncharacterized protein</fullName>
    </submittedName>
</protein>
<dbReference type="EMBL" id="JBFXLT010000059">
    <property type="protein sequence ID" value="KAL2811336.1"/>
    <property type="molecule type" value="Genomic_DNA"/>
</dbReference>
<proteinExistence type="predicted"/>
<keyword evidence="2" id="KW-1185">Reference proteome</keyword>
<evidence type="ECO:0000313" key="2">
    <source>
        <dbReference type="Proteomes" id="UP001610334"/>
    </source>
</evidence>
<evidence type="ECO:0000313" key="1">
    <source>
        <dbReference type="EMBL" id="KAL2811336.1"/>
    </source>
</evidence>
<comment type="caution">
    <text evidence="1">The sequence shown here is derived from an EMBL/GenBank/DDBJ whole genome shotgun (WGS) entry which is preliminary data.</text>
</comment>
<organism evidence="1 2">
    <name type="scientific">Aspergillus granulosus</name>
    <dbReference type="NCBI Taxonomy" id="176169"/>
    <lineage>
        <taxon>Eukaryota</taxon>
        <taxon>Fungi</taxon>
        <taxon>Dikarya</taxon>
        <taxon>Ascomycota</taxon>
        <taxon>Pezizomycotina</taxon>
        <taxon>Eurotiomycetes</taxon>
        <taxon>Eurotiomycetidae</taxon>
        <taxon>Eurotiales</taxon>
        <taxon>Aspergillaceae</taxon>
        <taxon>Aspergillus</taxon>
        <taxon>Aspergillus subgen. Nidulantes</taxon>
    </lineage>
</organism>
<sequence length="166" mass="18477">MVSLPACTPDPGRINHINLPNRHHPAVSLCSQICLTRVDFRNNSFIQNSSTTMPTFHHNKRRGRGRAWVILWRLLLLCLPLSSLLCAQRNSPGQLLSVTFSLSLSRFLWLAFLTHSLCQTSPLHSLLIYKVPSTNPVPFPYKPTSTPSNTGIITARPDIQSGRGAP</sequence>
<dbReference type="Proteomes" id="UP001610334">
    <property type="component" value="Unassembled WGS sequence"/>
</dbReference>
<reference evidence="1 2" key="1">
    <citation type="submission" date="2024-07" db="EMBL/GenBank/DDBJ databases">
        <title>Section-level genome sequencing and comparative genomics of Aspergillus sections Usti and Cavernicolus.</title>
        <authorList>
            <consortium name="Lawrence Berkeley National Laboratory"/>
            <person name="Nybo J.L."/>
            <person name="Vesth T.C."/>
            <person name="Theobald S."/>
            <person name="Frisvad J.C."/>
            <person name="Larsen T.O."/>
            <person name="Kjaerboelling I."/>
            <person name="Rothschild-Mancinelli K."/>
            <person name="Lyhne E.K."/>
            <person name="Kogle M.E."/>
            <person name="Barry K."/>
            <person name="Clum A."/>
            <person name="Na H."/>
            <person name="Ledsgaard L."/>
            <person name="Lin J."/>
            <person name="Lipzen A."/>
            <person name="Kuo A."/>
            <person name="Riley R."/>
            <person name="Mondo S."/>
            <person name="Labutti K."/>
            <person name="Haridas S."/>
            <person name="Pangalinan J."/>
            <person name="Salamov A.A."/>
            <person name="Simmons B.A."/>
            <person name="Magnuson J.K."/>
            <person name="Chen J."/>
            <person name="Drula E."/>
            <person name="Henrissat B."/>
            <person name="Wiebenga A."/>
            <person name="Lubbers R.J."/>
            <person name="Gomes A.C."/>
            <person name="Makela M.R."/>
            <person name="Stajich J."/>
            <person name="Grigoriev I.V."/>
            <person name="Mortensen U.H."/>
            <person name="De Vries R.P."/>
            <person name="Baker S.E."/>
            <person name="Andersen M.R."/>
        </authorList>
    </citation>
    <scope>NUCLEOTIDE SEQUENCE [LARGE SCALE GENOMIC DNA]</scope>
    <source>
        <strain evidence="1 2">CBS 588.65</strain>
    </source>
</reference>
<gene>
    <name evidence="1" type="ORF">BJX63DRAFT_277558</name>
</gene>
<accession>A0ABR4H796</accession>
<name>A0ABR4H796_9EURO</name>